<dbReference type="InterPro" id="IPR028202">
    <property type="entry name" value="Reductase_C"/>
</dbReference>
<dbReference type="Gene3D" id="3.30.390.30">
    <property type="match status" value="1"/>
</dbReference>
<keyword evidence="3" id="KW-0274">FAD</keyword>
<proteinExistence type="predicted"/>
<evidence type="ECO:0000259" key="5">
    <source>
        <dbReference type="Pfam" id="PF07992"/>
    </source>
</evidence>
<reference evidence="7 8" key="1">
    <citation type="submission" date="2019-03" db="EMBL/GenBank/DDBJ databases">
        <title>Comparative genomic analyses of the sweetpotato soil rot pathogen, Streptomyces ipomoeae.</title>
        <authorList>
            <person name="Ruschel Soares N."/>
            <person name="Badger J.H."/>
            <person name="Huguet-Tapia J.C."/>
            <person name="Clark C.A."/>
            <person name="Pettis G.S."/>
        </authorList>
    </citation>
    <scope>NUCLEOTIDE SEQUENCE [LARGE SCALE GENOMIC DNA]</scope>
    <source>
        <strain evidence="7 8">88-35</strain>
    </source>
</reference>
<keyword evidence="4" id="KW-0560">Oxidoreductase</keyword>
<evidence type="ECO:0000313" key="7">
    <source>
        <dbReference type="EMBL" id="TQE37543.1"/>
    </source>
</evidence>
<keyword evidence="2" id="KW-0285">Flavoprotein</keyword>
<dbReference type="RefSeq" id="WP_141581231.1">
    <property type="nucleotide sequence ID" value="NZ_SPAY01000031.1"/>
</dbReference>
<dbReference type="GO" id="GO:0005737">
    <property type="term" value="C:cytoplasm"/>
    <property type="evidence" value="ECO:0007669"/>
    <property type="project" value="TreeGrafter"/>
</dbReference>
<dbReference type="PANTHER" id="PTHR43557:SF2">
    <property type="entry name" value="RIESKE DOMAIN-CONTAINING PROTEIN-RELATED"/>
    <property type="match status" value="1"/>
</dbReference>
<dbReference type="InterPro" id="IPR050446">
    <property type="entry name" value="FAD-oxidoreductase/Apoptosis"/>
</dbReference>
<organism evidence="7 8">
    <name type="scientific">Streptomyces ipomoeae</name>
    <dbReference type="NCBI Taxonomy" id="103232"/>
    <lineage>
        <taxon>Bacteria</taxon>
        <taxon>Bacillati</taxon>
        <taxon>Actinomycetota</taxon>
        <taxon>Actinomycetes</taxon>
        <taxon>Kitasatosporales</taxon>
        <taxon>Streptomycetaceae</taxon>
        <taxon>Streptomyces</taxon>
    </lineage>
</organism>
<dbReference type="GO" id="GO:0016651">
    <property type="term" value="F:oxidoreductase activity, acting on NAD(P)H"/>
    <property type="evidence" value="ECO:0007669"/>
    <property type="project" value="TreeGrafter"/>
</dbReference>
<feature type="domain" description="FAD/NAD(P)-binding" evidence="5">
    <location>
        <begin position="10"/>
        <end position="310"/>
    </location>
</feature>
<dbReference type="InterPro" id="IPR036188">
    <property type="entry name" value="FAD/NAD-bd_sf"/>
</dbReference>
<dbReference type="InterPro" id="IPR023753">
    <property type="entry name" value="FAD/NAD-binding_dom"/>
</dbReference>
<dbReference type="Pfam" id="PF14759">
    <property type="entry name" value="Reductase_C"/>
    <property type="match status" value="1"/>
</dbReference>
<accession>A0AAE8W7Y5</accession>
<evidence type="ECO:0000256" key="3">
    <source>
        <dbReference type="ARBA" id="ARBA00022827"/>
    </source>
</evidence>
<feature type="domain" description="Reductase C-terminal" evidence="6">
    <location>
        <begin position="329"/>
        <end position="414"/>
    </location>
</feature>
<evidence type="ECO:0000313" key="8">
    <source>
        <dbReference type="Proteomes" id="UP000318720"/>
    </source>
</evidence>
<dbReference type="AlphaFoldDB" id="A0AAE8W7Y5"/>
<protein>
    <submittedName>
        <fullName evidence="7">Pyridine nucleotide-disulfide oxidoreductase</fullName>
    </submittedName>
</protein>
<dbReference type="Proteomes" id="UP000318720">
    <property type="component" value="Unassembled WGS sequence"/>
</dbReference>
<evidence type="ECO:0000259" key="6">
    <source>
        <dbReference type="Pfam" id="PF14759"/>
    </source>
</evidence>
<dbReference type="Pfam" id="PF07992">
    <property type="entry name" value="Pyr_redox_2"/>
    <property type="match status" value="1"/>
</dbReference>
<name>A0AAE8W7Y5_9ACTN</name>
<dbReference type="SUPFAM" id="SSF55424">
    <property type="entry name" value="FAD/NAD-linked reductases, dimerisation (C-terminal) domain"/>
    <property type="match status" value="1"/>
</dbReference>
<sequence length="414" mass="44012">MHIERTTTDRVVVVGGGQAGADFVAALRMTGHQGPVTLVGEEPGYPYARPPLSKAYLSGKATVENLYIRPPAMYEQQGIDLRTGTRVIAIDRTAREVVLADGERLPYAHLVLATGGRARRLPAPGLDDAPNVHYLRTLADVTAMRHRFVPGARLVVVGGGYVGLEVAAVARRLGLDVTVLEALPRVLARVTAPQVSAFYQRVHAEEGVDIRVDTAVTGFVFASDGSVVAVELKSGERIDADIVLVGIGLVPNTELAEQAGLAVEGGIVVDEHCRTEDPAVLAIGDCTSHPCGEHGGRRRLESVPNASEQARTAAATVTGNPQPYTAIPWFWSDQYDVKLQTTGLSTGYDDVVIRGTTEAGRSFAAFYIKDGQVRAADVVNSPRDFTGAKKLVAARASVAPTGLQDLSVPLKQLL</sequence>
<dbReference type="Gene3D" id="3.50.50.60">
    <property type="entry name" value="FAD/NAD(P)-binding domain"/>
    <property type="match status" value="2"/>
</dbReference>
<dbReference type="InterPro" id="IPR016156">
    <property type="entry name" value="FAD/NAD-linked_Rdtase_dimer_sf"/>
</dbReference>
<evidence type="ECO:0000256" key="2">
    <source>
        <dbReference type="ARBA" id="ARBA00022630"/>
    </source>
</evidence>
<comment type="caution">
    <text evidence="7">The sequence shown here is derived from an EMBL/GenBank/DDBJ whole genome shotgun (WGS) entry which is preliminary data.</text>
</comment>
<dbReference type="PRINTS" id="PR00368">
    <property type="entry name" value="FADPNR"/>
</dbReference>
<dbReference type="EMBL" id="SPAZ01000057">
    <property type="protein sequence ID" value="TQE37543.1"/>
    <property type="molecule type" value="Genomic_DNA"/>
</dbReference>
<dbReference type="PANTHER" id="PTHR43557">
    <property type="entry name" value="APOPTOSIS-INDUCING FACTOR 1"/>
    <property type="match status" value="1"/>
</dbReference>
<gene>
    <name evidence="7" type="ORF">Sipo8835_07410</name>
</gene>
<comment type="cofactor">
    <cofactor evidence="1">
        <name>FAD</name>
        <dbReference type="ChEBI" id="CHEBI:57692"/>
    </cofactor>
</comment>
<dbReference type="PRINTS" id="PR00411">
    <property type="entry name" value="PNDRDTASEI"/>
</dbReference>
<evidence type="ECO:0000256" key="1">
    <source>
        <dbReference type="ARBA" id="ARBA00001974"/>
    </source>
</evidence>
<dbReference type="SUPFAM" id="SSF51905">
    <property type="entry name" value="FAD/NAD(P)-binding domain"/>
    <property type="match status" value="2"/>
</dbReference>
<evidence type="ECO:0000256" key="4">
    <source>
        <dbReference type="ARBA" id="ARBA00023002"/>
    </source>
</evidence>